<evidence type="ECO:0000313" key="3">
    <source>
        <dbReference type="Proteomes" id="UP000292447"/>
    </source>
</evidence>
<proteinExistence type="predicted"/>
<dbReference type="Proteomes" id="UP000292447">
    <property type="component" value="Chromosome VI"/>
</dbReference>
<accession>A0A4P6XT67</accession>
<reference evidence="3" key="1">
    <citation type="submission" date="2019-03" db="EMBL/GenBank/DDBJ databases">
        <title>Snf2 controls pulcherriminic acid biosynthesis and connects pigmentation and antifungal activity of the yeast Metschnikowia pulcherrima.</title>
        <authorList>
            <person name="Gore-Lloyd D."/>
            <person name="Sumann I."/>
            <person name="Brachmann A.O."/>
            <person name="Schneeberger K."/>
            <person name="Ortiz-Merino R.A."/>
            <person name="Moreno-Beltran M."/>
            <person name="Schlaefli M."/>
            <person name="Kirner P."/>
            <person name="Santos Kron A."/>
            <person name="Wolfe K.H."/>
            <person name="Piel J."/>
            <person name="Ahrens C.H."/>
            <person name="Henk D."/>
            <person name="Freimoser F.M."/>
        </authorList>
    </citation>
    <scope>NUCLEOTIDE SEQUENCE [LARGE SCALE GENOMIC DNA]</scope>
    <source>
        <strain evidence="3">APC 1.2</strain>
    </source>
</reference>
<feature type="signal peptide" evidence="1">
    <location>
        <begin position="1"/>
        <end position="21"/>
    </location>
</feature>
<dbReference type="AlphaFoldDB" id="A0A4P6XT67"/>
<sequence>MLTTKSLLFLFISLSLPVSLAINVLGVRDVPERIVHSRTNPTTASAEPSAASRSPLLLMGVVPDTRVKLKTDYIKEYLAFLSLSHFRILSTTDNAPLKTKFTNLERILSDDTDLREWMRFIVEDDRDEDFVPVEESPDAECIDLKIDDFIDYLVKHRGFCREDLQFLHDSNFDSDYDSIDEELTALKANYLARSSPDAFFRSSGSKLDWKGFWLVTATIVLSLI</sequence>
<evidence type="ECO:0000256" key="1">
    <source>
        <dbReference type="SAM" id="SignalP"/>
    </source>
</evidence>
<keyword evidence="1" id="KW-0732">Signal</keyword>
<name>A0A4P6XT67_9ASCO</name>
<feature type="chain" id="PRO_5020804903" evidence="1">
    <location>
        <begin position="22"/>
        <end position="224"/>
    </location>
</feature>
<keyword evidence="3" id="KW-1185">Reference proteome</keyword>
<evidence type="ECO:0000313" key="2">
    <source>
        <dbReference type="EMBL" id="QBM90787.1"/>
    </source>
</evidence>
<organism evidence="2 3">
    <name type="scientific">Metschnikowia aff. pulcherrima</name>
    <dbReference type="NCBI Taxonomy" id="2163413"/>
    <lineage>
        <taxon>Eukaryota</taxon>
        <taxon>Fungi</taxon>
        <taxon>Dikarya</taxon>
        <taxon>Ascomycota</taxon>
        <taxon>Saccharomycotina</taxon>
        <taxon>Pichiomycetes</taxon>
        <taxon>Metschnikowiaceae</taxon>
        <taxon>Metschnikowia</taxon>
    </lineage>
</organism>
<protein>
    <submittedName>
        <fullName evidence="2">Uncharacterized protein</fullName>
    </submittedName>
</protein>
<dbReference type="EMBL" id="CP034461">
    <property type="protein sequence ID" value="QBM90787.1"/>
    <property type="molecule type" value="Genomic_DNA"/>
</dbReference>
<gene>
    <name evidence="2" type="ORF">METSCH_F03740</name>
</gene>